<proteinExistence type="predicted"/>
<organism evidence="1">
    <name type="scientific">viral metagenome</name>
    <dbReference type="NCBI Taxonomy" id="1070528"/>
    <lineage>
        <taxon>unclassified sequences</taxon>
        <taxon>metagenomes</taxon>
        <taxon>organismal metagenomes</taxon>
    </lineage>
</organism>
<accession>A0A6M3JJG7</accession>
<protein>
    <recommendedName>
        <fullName evidence="3">VRR-NUC domain-containing protein</fullName>
    </recommendedName>
</protein>
<evidence type="ECO:0000313" key="1">
    <source>
        <dbReference type="EMBL" id="QJA68987.1"/>
    </source>
</evidence>
<dbReference type="Gene3D" id="3.40.1350.10">
    <property type="match status" value="1"/>
</dbReference>
<dbReference type="GO" id="GO:0003676">
    <property type="term" value="F:nucleic acid binding"/>
    <property type="evidence" value="ECO:0007669"/>
    <property type="project" value="InterPro"/>
</dbReference>
<dbReference type="InterPro" id="IPR011856">
    <property type="entry name" value="tRNA_endonuc-like_dom_sf"/>
</dbReference>
<gene>
    <name evidence="1" type="ORF">MM415A05265_0004</name>
    <name evidence="2" type="ORF">MM415B03262_0007</name>
</gene>
<dbReference type="EMBL" id="MT143011">
    <property type="protein sequence ID" value="QJA91756.1"/>
    <property type="molecule type" value="Genomic_DNA"/>
</dbReference>
<dbReference type="AlphaFoldDB" id="A0A6M3JJG7"/>
<reference evidence="1" key="1">
    <citation type="submission" date="2020-03" db="EMBL/GenBank/DDBJ databases">
        <title>The deep terrestrial virosphere.</title>
        <authorList>
            <person name="Holmfeldt K."/>
            <person name="Nilsson E."/>
            <person name="Simone D."/>
            <person name="Lopez-Fernandez M."/>
            <person name="Wu X."/>
            <person name="de Brujin I."/>
            <person name="Lundin D."/>
            <person name="Andersson A."/>
            <person name="Bertilsson S."/>
            <person name="Dopson M."/>
        </authorList>
    </citation>
    <scope>NUCLEOTIDE SEQUENCE</scope>
    <source>
        <strain evidence="1">MM415A05265</strain>
        <strain evidence="2">MM415B03262</strain>
    </source>
</reference>
<evidence type="ECO:0008006" key="3">
    <source>
        <dbReference type="Google" id="ProtNLM"/>
    </source>
</evidence>
<evidence type="ECO:0000313" key="2">
    <source>
        <dbReference type="EMBL" id="QJA91756.1"/>
    </source>
</evidence>
<dbReference type="EMBL" id="MT141667">
    <property type="protein sequence ID" value="QJA68987.1"/>
    <property type="molecule type" value="Genomic_DNA"/>
</dbReference>
<name>A0A6M3JJG7_9ZZZZ</name>
<sequence length="121" mass="13496">MSTPLFASEREFGDSLADVAKSLGWKRRHTRPARTGRTYVNKHGEAKEVWDSPEQGDPGFPDEVFAKDGRVFLWELKMPGNKPTTAQTAWIEALGGPSETARVLYPQDYDWAVRMLAEGGA</sequence>